<evidence type="ECO:0000313" key="4">
    <source>
        <dbReference type="EMBL" id="CAF4145247.1"/>
    </source>
</evidence>
<evidence type="ECO:0000313" key="2">
    <source>
        <dbReference type="EMBL" id="CAF0971977.1"/>
    </source>
</evidence>
<proteinExistence type="predicted"/>
<name>A0A814GZN8_9BILA</name>
<evidence type="ECO:0000313" key="5">
    <source>
        <dbReference type="Proteomes" id="UP000663889"/>
    </source>
</evidence>
<dbReference type="EMBL" id="CAJOBE010012193">
    <property type="protein sequence ID" value="CAF4145247.1"/>
    <property type="molecule type" value="Genomic_DNA"/>
</dbReference>
<dbReference type="AlphaFoldDB" id="A0A814GZN8"/>
<evidence type="ECO:0000313" key="3">
    <source>
        <dbReference type="EMBL" id="CAF1003646.1"/>
    </source>
</evidence>
<gene>
    <name evidence="4" type="ORF">FNK824_LOCUS33402</name>
    <name evidence="2" type="ORF">RFH988_LOCUS12678</name>
    <name evidence="3" type="ORF">SEV965_LOCUS10917</name>
</gene>
<comment type="caution">
    <text evidence="3">The sequence shown here is derived from an EMBL/GenBank/DDBJ whole genome shotgun (WGS) entry which is preliminary data.</text>
</comment>
<dbReference type="SUPFAM" id="SSF53474">
    <property type="entry name" value="alpha/beta-Hydrolases"/>
    <property type="match status" value="1"/>
</dbReference>
<accession>A0A814GZN8</accession>
<reference evidence="3" key="1">
    <citation type="submission" date="2021-02" db="EMBL/GenBank/DDBJ databases">
        <authorList>
            <person name="Nowell W R."/>
        </authorList>
    </citation>
    <scope>NUCLEOTIDE SEQUENCE</scope>
</reference>
<dbReference type="GO" id="GO:0016787">
    <property type="term" value="F:hydrolase activity"/>
    <property type="evidence" value="ECO:0007669"/>
    <property type="project" value="InterPro"/>
</dbReference>
<dbReference type="Pfam" id="PF02230">
    <property type="entry name" value="Abhydrolase_2"/>
    <property type="match status" value="1"/>
</dbReference>
<dbReference type="EMBL" id="CAJNOO010000536">
    <property type="protein sequence ID" value="CAF0971977.1"/>
    <property type="molecule type" value="Genomic_DNA"/>
</dbReference>
<protein>
    <recommendedName>
        <fullName evidence="1">Phospholipase/carboxylesterase/thioesterase domain-containing protein</fullName>
    </recommendedName>
</protein>
<evidence type="ECO:0000259" key="1">
    <source>
        <dbReference type="Pfam" id="PF02230"/>
    </source>
</evidence>
<dbReference type="EMBL" id="CAJNOU010000458">
    <property type="protein sequence ID" value="CAF1003646.1"/>
    <property type="molecule type" value="Genomic_DNA"/>
</dbReference>
<dbReference type="OrthoDB" id="19657at2759"/>
<sequence length="318" mass="35469">MVIEKILFPTPNPPHYTLTSHETYLFWLPAGSDSIRMPKIPCMLYSPSCAAKFFMIWCHGNGCDIGSMDMLLAALSRRLDSHILIFEFPSYGLCQGPTEPNRETIDNHAERAYSFVHETLHWPTNRILIYGHSIGSGTACHIASTKPIGGLILQSPYTSIKSLIREKVGLFGYLVGGSYWDNLKVMKNIHCPILFIHGQRDNLIPSQHSQTLYDSLTHVENKQLVLLPNDDHNSISDSMILANVDVFLKKFFRPPSKSLPRVEVHPDLRIPPPLVENSSSASSSSLFSSLLEVSRASTNATRSAFNSVFSSGSKHNDD</sequence>
<dbReference type="Proteomes" id="UP000663874">
    <property type="component" value="Unassembled WGS sequence"/>
</dbReference>
<feature type="domain" description="Phospholipase/carboxylesterase/thioesterase" evidence="1">
    <location>
        <begin position="122"/>
        <end position="240"/>
    </location>
</feature>
<dbReference type="Proteomes" id="UP000663882">
    <property type="component" value="Unassembled WGS sequence"/>
</dbReference>
<dbReference type="InterPro" id="IPR029058">
    <property type="entry name" value="AB_hydrolase_fold"/>
</dbReference>
<dbReference type="PANTHER" id="PTHR12277">
    <property type="entry name" value="ALPHA/BETA HYDROLASE DOMAIN-CONTAINING PROTEIN"/>
    <property type="match status" value="1"/>
</dbReference>
<dbReference type="Gene3D" id="3.40.50.1820">
    <property type="entry name" value="alpha/beta hydrolase"/>
    <property type="match status" value="1"/>
</dbReference>
<organism evidence="3 5">
    <name type="scientific">Rotaria sordida</name>
    <dbReference type="NCBI Taxonomy" id="392033"/>
    <lineage>
        <taxon>Eukaryota</taxon>
        <taxon>Metazoa</taxon>
        <taxon>Spiralia</taxon>
        <taxon>Gnathifera</taxon>
        <taxon>Rotifera</taxon>
        <taxon>Eurotatoria</taxon>
        <taxon>Bdelloidea</taxon>
        <taxon>Philodinida</taxon>
        <taxon>Philodinidae</taxon>
        <taxon>Rotaria</taxon>
    </lineage>
</organism>
<dbReference type="PANTHER" id="PTHR12277:SF197">
    <property type="entry name" value="CHROMOSOME UNDETERMINED SCAFFOLD_38, WHOLE GENOME SHOTGUN SEQUENCE"/>
    <property type="match status" value="1"/>
</dbReference>
<dbReference type="Proteomes" id="UP000663889">
    <property type="component" value="Unassembled WGS sequence"/>
</dbReference>
<dbReference type="InterPro" id="IPR003140">
    <property type="entry name" value="PLipase/COase/thioEstase"/>
</dbReference>